<protein>
    <submittedName>
        <fullName evidence="3">Uncharacterized protein</fullName>
    </submittedName>
</protein>
<dbReference type="GO" id="GO:0005840">
    <property type="term" value="C:ribosome"/>
    <property type="evidence" value="ECO:0007669"/>
    <property type="project" value="UniProtKB-KW"/>
</dbReference>
<accession>A0A643CGK9</accession>
<feature type="non-terminal residue" evidence="3">
    <location>
        <position position="102"/>
    </location>
</feature>
<dbReference type="EMBL" id="SGJD01001563">
    <property type="protein sequence ID" value="KAB0399381.1"/>
    <property type="molecule type" value="Genomic_DNA"/>
</dbReference>
<keyword evidence="1" id="KW-0689">Ribosomal protein</keyword>
<comment type="caution">
    <text evidence="3">The sequence shown here is derived from an EMBL/GenBank/DDBJ whole genome shotgun (WGS) entry which is preliminary data.</text>
</comment>
<name>A0A643CGK9_BALPH</name>
<dbReference type="Proteomes" id="UP000437017">
    <property type="component" value="Unassembled WGS sequence"/>
</dbReference>
<keyword evidence="2" id="KW-0687">Ribonucleoprotein</keyword>
<evidence type="ECO:0000313" key="3">
    <source>
        <dbReference type="EMBL" id="KAB0399381.1"/>
    </source>
</evidence>
<dbReference type="GO" id="GO:1990904">
    <property type="term" value="C:ribonucleoprotein complex"/>
    <property type="evidence" value="ECO:0007669"/>
    <property type="project" value="UniProtKB-KW"/>
</dbReference>
<gene>
    <name evidence="3" type="ORF">E2I00_002431</name>
</gene>
<reference evidence="3 4" key="1">
    <citation type="journal article" date="2019" name="PLoS ONE">
        <title>Genomic analyses reveal an absence of contemporary introgressive admixture between fin whales and blue whales, despite known hybrids.</title>
        <authorList>
            <person name="Westbury M.V."/>
            <person name="Petersen B."/>
            <person name="Lorenzen E.D."/>
        </authorList>
    </citation>
    <scope>NUCLEOTIDE SEQUENCE [LARGE SCALE GENOMIC DNA]</scope>
    <source>
        <strain evidence="3">FinWhale-01</strain>
    </source>
</reference>
<evidence type="ECO:0000313" key="4">
    <source>
        <dbReference type="Proteomes" id="UP000437017"/>
    </source>
</evidence>
<dbReference type="InterPro" id="IPR029064">
    <property type="entry name" value="Ribosomal_eL30-like_sf"/>
</dbReference>
<dbReference type="AlphaFoldDB" id="A0A643CGK9"/>
<organism evidence="3 4">
    <name type="scientific">Balaenoptera physalus</name>
    <name type="common">Fin whale</name>
    <name type="synonym">Balaena physalus</name>
    <dbReference type="NCBI Taxonomy" id="9770"/>
    <lineage>
        <taxon>Eukaryota</taxon>
        <taxon>Metazoa</taxon>
        <taxon>Chordata</taxon>
        <taxon>Craniata</taxon>
        <taxon>Vertebrata</taxon>
        <taxon>Euteleostomi</taxon>
        <taxon>Mammalia</taxon>
        <taxon>Eutheria</taxon>
        <taxon>Laurasiatheria</taxon>
        <taxon>Artiodactyla</taxon>
        <taxon>Whippomorpha</taxon>
        <taxon>Cetacea</taxon>
        <taxon>Mysticeti</taxon>
        <taxon>Balaenopteridae</taxon>
        <taxon>Balaenoptera</taxon>
    </lineage>
</organism>
<evidence type="ECO:0000256" key="2">
    <source>
        <dbReference type="ARBA" id="ARBA00023274"/>
    </source>
</evidence>
<sequence>MDVSTALQEVLKAAFFHDDLAHGICEGANVLVPSPSLSAYIQLWRPFVLTKLNVTEVHDNKKLGERVGLWNTDRWGKPCRKVGCRWVVLVKDYAKNPKDVIR</sequence>
<keyword evidence="4" id="KW-1185">Reference proteome</keyword>
<proteinExistence type="predicted"/>
<dbReference type="Gene3D" id="3.30.1330.30">
    <property type="match status" value="1"/>
</dbReference>
<evidence type="ECO:0000256" key="1">
    <source>
        <dbReference type="ARBA" id="ARBA00022980"/>
    </source>
</evidence>
<dbReference type="PANTHER" id="PTHR11843">
    <property type="entry name" value="40S RIBOSOMAL PROTEIN S12"/>
    <property type="match status" value="1"/>
</dbReference>